<gene>
    <name evidence="11" type="ORF">H634G_10229</name>
</gene>
<reference evidence="12" key="1">
    <citation type="journal article" date="2014" name="BMC Genomics">
        <title>The genome sequence of the biocontrol fungus Metarhizium anisopliae and comparative genomics of Metarhizium species.</title>
        <authorList>
            <person name="Pattemore J.A."/>
            <person name="Hane J.K."/>
            <person name="Williams A.H."/>
            <person name="Wilson B.A."/>
            <person name="Stodart B.J."/>
            <person name="Ash G.J."/>
        </authorList>
    </citation>
    <scope>NUCLEOTIDE SEQUENCE [LARGE SCALE GENOMIC DNA]</scope>
    <source>
        <strain evidence="12">BRIP 53293</strain>
    </source>
</reference>
<organism evidence="11 12">
    <name type="scientific">Metarhizium anisopliae BRIP 53293</name>
    <dbReference type="NCBI Taxonomy" id="1291518"/>
    <lineage>
        <taxon>Eukaryota</taxon>
        <taxon>Fungi</taxon>
        <taxon>Dikarya</taxon>
        <taxon>Ascomycota</taxon>
        <taxon>Pezizomycotina</taxon>
        <taxon>Sordariomycetes</taxon>
        <taxon>Hypocreomycetidae</taxon>
        <taxon>Hypocreales</taxon>
        <taxon>Clavicipitaceae</taxon>
        <taxon>Metarhizium</taxon>
    </lineage>
</organism>
<feature type="transmembrane region" description="Helical" evidence="9">
    <location>
        <begin position="322"/>
        <end position="341"/>
    </location>
</feature>
<dbReference type="Gene3D" id="1.20.1250.20">
    <property type="entry name" value="MFS general substrate transporter like domains"/>
    <property type="match status" value="1"/>
</dbReference>
<dbReference type="PANTHER" id="PTHR23502:SF186">
    <property type="entry name" value="MAJOR FACILITATOR SUPERFAMILY (MFS) PROFILE DOMAIN-CONTAINING PROTEIN"/>
    <property type="match status" value="1"/>
</dbReference>
<keyword evidence="2" id="KW-0813">Transport</keyword>
<keyword evidence="7" id="KW-0325">Glycoprotein</keyword>
<feature type="transmembrane region" description="Helical" evidence="9">
    <location>
        <begin position="422"/>
        <end position="443"/>
    </location>
</feature>
<accession>A0A0D9NK54</accession>
<keyword evidence="4 9" id="KW-0812">Transmembrane</keyword>
<dbReference type="STRING" id="1291518.A0A0D9NK54"/>
<dbReference type="InterPro" id="IPR036259">
    <property type="entry name" value="MFS_trans_sf"/>
</dbReference>
<keyword evidence="5 9" id="KW-1133">Transmembrane helix</keyword>
<keyword evidence="6 9" id="KW-0472">Membrane</keyword>
<dbReference type="PROSITE" id="PS50850">
    <property type="entry name" value="MFS"/>
    <property type="match status" value="1"/>
</dbReference>
<evidence type="ECO:0000256" key="6">
    <source>
        <dbReference type="ARBA" id="ARBA00023136"/>
    </source>
</evidence>
<feature type="transmembrane region" description="Helical" evidence="9">
    <location>
        <begin position="278"/>
        <end position="302"/>
    </location>
</feature>
<evidence type="ECO:0000313" key="12">
    <source>
        <dbReference type="Proteomes" id="UP000054544"/>
    </source>
</evidence>
<dbReference type="GO" id="GO:0005886">
    <property type="term" value="C:plasma membrane"/>
    <property type="evidence" value="ECO:0007669"/>
    <property type="project" value="UniProtKB-SubCell"/>
</dbReference>
<evidence type="ECO:0000256" key="4">
    <source>
        <dbReference type="ARBA" id="ARBA00022692"/>
    </source>
</evidence>
<dbReference type="PANTHER" id="PTHR23502">
    <property type="entry name" value="MAJOR FACILITATOR SUPERFAMILY"/>
    <property type="match status" value="1"/>
</dbReference>
<dbReference type="FunFam" id="1.20.1250.20:FF:000011">
    <property type="entry name" value="MFS multidrug transporter, putative"/>
    <property type="match status" value="1"/>
</dbReference>
<evidence type="ECO:0000256" key="1">
    <source>
        <dbReference type="ARBA" id="ARBA00004651"/>
    </source>
</evidence>
<feature type="transmembrane region" description="Helical" evidence="9">
    <location>
        <begin position="390"/>
        <end position="415"/>
    </location>
</feature>
<evidence type="ECO:0000259" key="10">
    <source>
        <dbReference type="PROSITE" id="PS50850"/>
    </source>
</evidence>
<proteinExistence type="inferred from homology"/>
<dbReference type="GO" id="GO:0022857">
    <property type="term" value="F:transmembrane transporter activity"/>
    <property type="evidence" value="ECO:0007669"/>
    <property type="project" value="InterPro"/>
</dbReference>
<evidence type="ECO:0000256" key="7">
    <source>
        <dbReference type="ARBA" id="ARBA00023180"/>
    </source>
</evidence>
<feature type="transmembrane region" description="Helical" evidence="9">
    <location>
        <begin position="455"/>
        <end position="479"/>
    </location>
</feature>
<evidence type="ECO:0000256" key="8">
    <source>
        <dbReference type="ARBA" id="ARBA00038459"/>
    </source>
</evidence>
<dbReference type="SUPFAM" id="SSF103473">
    <property type="entry name" value="MFS general substrate transporter"/>
    <property type="match status" value="1"/>
</dbReference>
<dbReference type="EMBL" id="KE384759">
    <property type="protein sequence ID" value="KJK74462.1"/>
    <property type="molecule type" value="Genomic_DNA"/>
</dbReference>
<feature type="domain" description="Major facilitator superfamily (MFS) profile" evidence="10">
    <location>
        <begin position="51"/>
        <end position="484"/>
    </location>
</feature>
<evidence type="ECO:0000313" key="11">
    <source>
        <dbReference type="EMBL" id="KJK74462.1"/>
    </source>
</evidence>
<feature type="transmembrane region" description="Helical" evidence="9">
    <location>
        <begin position="51"/>
        <end position="68"/>
    </location>
</feature>
<dbReference type="InterPro" id="IPR020846">
    <property type="entry name" value="MFS_dom"/>
</dbReference>
<comment type="subcellular location">
    <subcellularLocation>
        <location evidence="1">Cell membrane</location>
        <topology evidence="1">Multi-pass membrane protein</topology>
    </subcellularLocation>
</comment>
<dbReference type="InterPro" id="IPR011701">
    <property type="entry name" value="MFS"/>
</dbReference>
<dbReference type="Proteomes" id="UP000054544">
    <property type="component" value="Unassembled WGS sequence"/>
</dbReference>
<protein>
    <recommendedName>
        <fullName evidence="10">Major facilitator superfamily (MFS) profile domain-containing protein</fullName>
    </recommendedName>
</protein>
<evidence type="ECO:0000256" key="5">
    <source>
        <dbReference type="ARBA" id="ARBA00022989"/>
    </source>
</evidence>
<feature type="transmembrane region" description="Helical" evidence="9">
    <location>
        <begin position="177"/>
        <end position="201"/>
    </location>
</feature>
<keyword evidence="3" id="KW-1003">Cell membrane</keyword>
<name>A0A0D9NK54_METAN</name>
<evidence type="ECO:0000256" key="2">
    <source>
        <dbReference type="ARBA" id="ARBA00022448"/>
    </source>
</evidence>
<feature type="transmembrane region" description="Helical" evidence="9">
    <location>
        <begin position="88"/>
        <end position="107"/>
    </location>
</feature>
<evidence type="ECO:0000256" key="9">
    <source>
        <dbReference type="SAM" id="Phobius"/>
    </source>
</evidence>
<feature type="transmembrane region" description="Helical" evidence="9">
    <location>
        <begin position="365"/>
        <end position="384"/>
    </location>
</feature>
<evidence type="ECO:0000256" key="3">
    <source>
        <dbReference type="ARBA" id="ARBA00022475"/>
    </source>
</evidence>
<sequence length="518" mass="56390">MRIALFNTKTLRPRSSDKDGYDSIYLNSNGNVDFGPQDKDNPHNWSTLRRLGISACAGLLVMNATFASSAPSGCLTSISQEFDVSMEAASLTMTLFLLGYCAGPLLFAPLSEFYGRKWIFYICFTAYILFGFLCAFAPNFGSLLAGRFLTGTLVSAPLSNTPGLLADLWGPVERGSAMAGFSVIVSIGPALGPVVAGFLQLKKNWRWIFYVLLWLGAGTWALMLTIPETHGPTILTHKARHLRKAKIPGFESVKALAEEQRGSLKAVYKIALTRPWAILFDVISCLCAIYMSVVYALMFMLFSIYPIVFQQKRGWNAGVGQLPLLGIVIGSLVGGLVSIYFTRRRPKVFREATAPAEDVQPEERLPPAMVGGVGFAVTMFWLAWSAEYDSVHWIVPTLAGVFLQASLLLIFISFLNYLVDTYLAYAASAVAANTIARSAFASVAPLFTKKMFDTLGIGGGGSLIGGVATVLAVIPFMFYKYGREIRIRSRFAPTTEKREEGIINAGAVTRSDANAAPV</sequence>
<comment type="similarity">
    <text evidence="8">Belongs to the major facilitator superfamily. DHA1 family. Polyamines/proton antiporter (TC 2.A.1.2.16) subfamily.</text>
</comment>
<keyword evidence="12" id="KW-1185">Reference proteome</keyword>
<dbReference type="AlphaFoldDB" id="A0A0D9NK54"/>
<dbReference type="Pfam" id="PF07690">
    <property type="entry name" value="MFS_1"/>
    <property type="match status" value="1"/>
</dbReference>
<feature type="transmembrane region" description="Helical" evidence="9">
    <location>
        <begin position="119"/>
        <end position="138"/>
    </location>
</feature>